<protein>
    <submittedName>
        <fullName evidence="2">Uncharacterized protein</fullName>
    </submittedName>
</protein>
<feature type="region of interest" description="Disordered" evidence="1">
    <location>
        <begin position="34"/>
        <end position="55"/>
    </location>
</feature>
<feature type="region of interest" description="Disordered" evidence="1">
    <location>
        <begin position="1"/>
        <end position="20"/>
    </location>
</feature>
<name>A0A445DMB8_ARAHY</name>
<evidence type="ECO:0000256" key="1">
    <source>
        <dbReference type="SAM" id="MobiDB-lite"/>
    </source>
</evidence>
<keyword evidence="3" id="KW-1185">Reference proteome</keyword>
<gene>
    <name evidence="2" type="ORF">Ahy_A03g010464</name>
</gene>
<dbReference type="EMBL" id="SDMP01000003">
    <property type="protein sequence ID" value="RYR64337.1"/>
    <property type="molecule type" value="Genomic_DNA"/>
</dbReference>
<comment type="caution">
    <text evidence="2">The sequence shown here is derived from an EMBL/GenBank/DDBJ whole genome shotgun (WGS) entry which is preliminary data.</text>
</comment>
<reference evidence="2 3" key="1">
    <citation type="submission" date="2019-01" db="EMBL/GenBank/DDBJ databases">
        <title>Sequencing of cultivated peanut Arachis hypogaea provides insights into genome evolution and oil improvement.</title>
        <authorList>
            <person name="Chen X."/>
        </authorList>
    </citation>
    <scope>NUCLEOTIDE SEQUENCE [LARGE SCALE GENOMIC DNA]</scope>
    <source>
        <strain evidence="3">cv. Fuhuasheng</strain>
        <tissue evidence="2">Leaves</tissue>
    </source>
</reference>
<dbReference type="Proteomes" id="UP000289738">
    <property type="component" value="Chromosome A03"/>
</dbReference>
<dbReference type="AlphaFoldDB" id="A0A445DMB8"/>
<evidence type="ECO:0000313" key="2">
    <source>
        <dbReference type="EMBL" id="RYR64337.1"/>
    </source>
</evidence>
<evidence type="ECO:0000313" key="3">
    <source>
        <dbReference type="Proteomes" id="UP000289738"/>
    </source>
</evidence>
<organism evidence="2 3">
    <name type="scientific">Arachis hypogaea</name>
    <name type="common">Peanut</name>
    <dbReference type="NCBI Taxonomy" id="3818"/>
    <lineage>
        <taxon>Eukaryota</taxon>
        <taxon>Viridiplantae</taxon>
        <taxon>Streptophyta</taxon>
        <taxon>Embryophyta</taxon>
        <taxon>Tracheophyta</taxon>
        <taxon>Spermatophyta</taxon>
        <taxon>Magnoliopsida</taxon>
        <taxon>eudicotyledons</taxon>
        <taxon>Gunneridae</taxon>
        <taxon>Pentapetalae</taxon>
        <taxon>rosids</taxon>
        <taxon>fabids</taxon>
        <taxon>Fabales</taxon>
        <taxon>Fabaceae</taxon>
        <taxon>Papilionoideae</taxon>
        <taxon>50 kb inversion clade</taxon>
        <taxon>dalbergioids sensu lato</taxon>
        <taxon>Dalbergieae</taxon>
        <taxon>Pterocarpus clade</taxon>
        <taxon>Arachis</taxon>
    </lineage>
</organism>
<accession>A0A445DMB8</accession>
<feature type="compositionally biased region" description="Polar residues" evidence="1">
    <location>
        <begin position="40"/>
        <end position="55"/>
    </location>
</feature>
<sequence length="228" mass="24803">MREGKKGMENSRALSKSSHSKFFSSLKQVEKRLKLEQTAPVESQSQETQGSDSFSSCSAMFLGSAHGYGVLPQDSSEPPLAFLSIPQGFTATLPCRDGTVNNATQRDETAVTDDDDIERLMQLLGLSEKEQRDDALEEDGDSCHCEGGFHSKIVGVVGPKCSREVKRLDGWIKHFLNGGGQDKLEPLRLAHLLLGKAAFVSEGSDSAFGGLEFPSTIQEFLHNDPPTN</sequence>
<dbReference type="OrthoDB" id="1932225at2759"/>
<proteinExistence type="predicted"/>